<protein>
    <submittedName>
        <fullName evidence="9">Transmembrane protein 134 isoform X2</fullName>
    </submittedName>
</protein>
<keyword evidence="8" id="KW-1185">Reference proteome</keyword>
<dbReference type="RefSeq" id="XP_020823713.1">
    <property type="nucleotide sequence ID" value="XM_020968054.1"/>
</dbReference>
<evidence type="ECO:0000313" key="9">
    <source>
        <dbReference type="RefSeq" id="XP_020823713.1"/>
    </source>
</evidence>
<dbReference type="Proteomes" id="UP000515140">
    <property type="component" value="Unplaced"/>
</dbReference>
<feature type="compositionally biased region" description="Low complexity" evidence="6">
    <location>
        <begin position="84"/>
        <end position="93"/>
    </location>
</feature>
<evidence type="ECO:0000256" key="7">
    <source>
        <dbReference type="SAM" id="Phobius"/>
    </source>
</evidence>
<dbReference type="AlphaFoldDB" id="A0A6P5IRM0"/>
<feature type="region of interest" description="Disordered" evidence="6">
    <location>
        <begin position="1"/>
        <end position="93"/>
    </location>
</feature>
<evidence type="ECO:0000256" key="3">
    <source>
        <dbReference type="ARBA" id="ARBA00022692"/>
    </source>
</evidence>
<reference evidence="9" key="1">
    <citation type="submission" date="2025-08" db="UniProtKB">
        <authorList>
            <consortium name="RefSeq"/>
        </authorList>
    </citation>
    <scope>IDENTIFICATION</scope>
    <source>
        <tissue evidence="9">Spleen</tissue>
    </source>
</reference>
<feature type="transmembrane region" description="Helical" evidence="7">
    <location>
        <begin position="123"/>
        <end position="144"/>
    </location>
</feature>
<keyword evidence="5 7" id="KW-0472">Membrane</keyword>
<dbReference type="CTD" id="80194"/>
<sequence length="195" mass="21580">MSSGRSEFSIDDAFELSLEEGGPGPGGTPPRFGALHFERKGRGDAEEEGEKQSRLKYQNLENDEDGAQIPSDPDGAMKLRDPGRSSTRSSQWSFSTISSSTQRSYRACCSWTQHPLIQKNRRVVLASFLLLLLGLTLILIGVGLQVNPSPGVSSAIFFVPGFLLLIPGVYHVIFIYCAVKGHRGFQFFYLPYFEK</sequence>
<gene>
    <name evidence="9" type="primary">TMEM134</name>
</gene>
<proteinExistence type="inferred from homology"/>
<evidence type="ECO:0000256" key="4">
    <source>
        <dbReference type="ARBA" id="ARBA00022989"/>
    </source>
</evidence>
<evidence type="ECO:0000256" key="5">
    <source>
        <dbReference type="ARBA" id="ARBA00023136"/>
    </source>
</evidence>
<evidence type="ECO:0000256" key="1">
    <source>
        <dbReference type="ARBA" id="ARBA00004141"/>
    </source>
</evidence>
<name>A0A6P5IRM0_PHACI</name>
<accession>A0A6P5IRM0</accession>
<dbReference type="Pfam" id="PF05915">
    <property type="entry name" value="TMEM_230_134"/>
    <property type="match status" value="1"/>
</dbReference>
<organism evidence="8 9">
    <name type="scientific">Phascolarctos cinereus</name>
    <name type="common">Koala</name>
    <dbReference type="NCBI Taxonomy" id="38626"/>
    <lineage>
        <taxon>Eukaryota</taxon>
        <taxon>Metazoa</taxon>
        <taxon>Chordata</taxon>
        <taxon>Craniata</taxon>
        <taxon>Vertebrata</taxon>
        <taxon>Euteleostomi</taxon>
        <taxon>Mammalia</taxon>
        <taxon>Metatheria</taxon>
        <taxon>Diprotodontia</taxon>
        <taxon>Phascolarctidae</taxon>
        <taxon>Phascolarctos</taxon>
    </lineage>
</organism>
<dbReference type="InterPro" id="IPR039714">
    <property type="entry name" value="TMEM134"/>
</dbReference>
<dbReference type="PANTHER" id="PTHR13558">
    <property type="entry name" value="TRANSMEMBRANE PROTEIN 134"/>
    <property type="match status" value="1"/>
</dbReference>
<keyword evidence="3 7" id="KW-0812">Transmembrane</keyword>
<dbReference type="GO" id="GO:0016020">
    <property type="term" value="C:membrane"/>
    <property type="evidence" value="ECO:0007669"/>
    <property type="project" value="UniProtKB-SubCell"/>
</dbReference>
<dbReference type="GeneID" id="110195343"/>
<feature type="compositionally biased region" description="Acidic residues" evidence="6">
    <location>
        <begin position="9"/>
        <end position="18"/>
    </location>
</feature>
<dbReference type="InterPro" id="IPR008590">
    <property type="entry name" value="TMEM_230/134"/>
</dbReference>
<feature type="transmembrane region" description="Helical" evidence="7">
    <location>
        <begin position="156"/>
        <end position="179"/>
    </location>
</feature>
<comment type="similarity">
    <text evidence="2">Belongs to the TMEM134/TMEM230 family.</text>
</comment>
<dbReference type="PANTHER" id="PTHR13558:SF1">
    <property type="entry name" value="TRANSMEMBRANE PROTEIN 134"/>
    <property type="match status" value="1"/>
</dbReference>
<evidence type="ECO:0000256" key="2">
    <source>
        <dbReference type="ARBA" id="ARBA00007743"/>
    </source>
</evidence>
<evidence type="ECO:0000313" key="8">
    <source>
        <dbReference type="Proteomes" id="UP000515140"/>
    </source>
</evidence>
<dbReference type="OMA" id="WRSPPCH"/>
<keyword evidence="4 7" id="KW-1133">Transmembrane helix</keyword>
<comment type="subcellular location">
    <subcellularLocation>
        <location evidence="1">Membrane</location>
        <topology evidence="1">Multi-pass membrane protein</topology>
    </subcellularLocation>
</comment>
<evidence type="ECO:0000256" key="6">
    <source>
        <dbReference type="SAM" id="MobiDB-lite"/>
    </source>
</evidence>